<name>A0ABV0EGK3_9BURK</name>
<evidence type="ECO:0000313" key="2">
    <source>
        <dbReference type="EMBL" id="MEO1767766.1"/>
    </source>
</evidence>
<dbReference type="EMBL" id="JBAJEX010000010">
    <property type="protein sequence ID" value="MEO1767766.1"/>
    <property type="molecule type" value="Genomic_DNA"/>
</dbReference>
<dbReference type="InterPro" id="IPR027417">
    <property type="entry name" value="P-loop_NTPase"/>
</dbReference>
<dbReference type="InterPro" id="IPR050678">
    <property type="entry name" value="DNA_Partitioning_ATPase"/>
</dbReference>
<dbReference type="CDD" id="cd02042">
    <property type="entry name" value="ParAB_family"/>
    <property type="match status" value="1"/>
</dbReference>
<evidence type="ECO:0000313" key="3">
    <source>
        <dbReference type="Proteomes" id="UP001482231"/>
    </source>
</evidence>
<proteinExistence type="predicted"/>
<dbReference type="RefSeq" id="WP_347308877.1">
    <property type="nucleotide sequence ID" value="NZ_JBAJEX010000010.1"/>
</dbReference>
<accession>A0ABV0EGK3</accession>
<evidence type="ECO:0000259" key="1">
    <source>
        <dbReference type="Pfam" id="PF01656"/>
    </source>
</evidence>
<dbReference type="PIRSF" id="PIRSF009320">
    <property type="entry name" value="Nuc_binding_HP_1000"/>
    <property type="match status" value="1"/>
</dbReference>
<dbReference type="InterPro" id="IPR002586">
    <property type="entry name" value="CobQ/CobB/MinD/ParA_Nub-bd_dom"/>
</dbReference>
<sequence>MAALSIAVANQKGGTGKTTLAVNLAAGLARRGPTLLLDADPQGTASHWVRLAGGALPQVVAAAGSVLGREIALAAESTDYVVIDCPPHLDDAVLRQVWAAADRVLVPVQPSPPDLWACVAVMERLQSARAARPGRKAWVVVNQLDTRSSLSRSVYDALAALGLPALAHGLARRAAWRVAALEGTSVYGLGARGAAAVREMEGIIEEVLKP</sequence>
<comment type="caution">
    <text evidence="2">The sequence shown here is derived from an EMBL/GenBank/DDBJ whole genome shotgun (WGS) entry which is preliminary data.</text>
</comment>
<gene>
    <name evidence="2" type="primary">parA</name>
    <name evidence="2" type="ORF">V6E02_11135</name>
</gene>
<dbReference type="SUPFAM" id="SSF52540">
    <property type="entry name" value="P-loop containing nucleoside triphosphate hydrolases"/>
    <property type="match status" value="1"/>
</dbReference>
<dbReference type="PANTHER" id="PTHR13696:SF96">
    <property type="entry name" value="COBQ_COBB_MIND_PARA NUCLEOTIDE BINDING DOMAIN-CONTAINING PROTEIN"/>
    <property type="match status" value="1"/>
</dbReference>
<protein>
    <submittedName>
        <fullName evidence="2">ParA family partition ATPase</fullName>
    </submittedName>
</protein>
<dbReference type="NCBIfam" id="NF041546">
    <property type="entry name" value="ParA_partition"/>
    <property type="match status" value="1"/>
</dbReference>
<reference evidence="2 3" key="1">
    <citation type="submission" date="2024-02" db="EMBL/GenBank/DDBJ databases">
        <title>New thermophilic sulfur-oxidizing bacteria from a hot springs of the Uzon caldera (Kamchatka, Russia).</title>
        <authorList>
            <person name="Dukat A.M."/>
            <person name="Elcheninov A.G."/>
            <person name="Frolov E.N."/>
        </authorList>
    </citation>
    <scope>NUCLEOTIDE SEQUENCE [LARGE SCALE GENOMIC DNA]</scope>
    <source>
        <strain evidence="2 3">AK1</strain>
    </source>
</reference>
<dbReference type="Gene3D" id="3.40.50.300">
    <property type="entry name" value="P-loop containing nucleotide triphosphate hydrolases"/>
    <property type="match status" value="1"/>
</dbReference>
<organism evidence="2 3">
    <name type="scientific">Thiobacter aerophilum</name>
    <dbReference type="NCBI Taxonomy" id="3121275"/>
    <lineage>
        <taxon>Bacteria</taxon>
        <taxon>Pseudomonadati</taxon>
        <taxon>Pseudomonadota</taxon>
        <taxon>Betaproteobacteria</taxon>
        <taxon>Burkholderiales</taxon>
        <taxon>Thiobacteraceae</taxon>
        <taxon>Thiobacter</taxon>
    </lineage>
</organism>
<dbReference type="Proteomes" id="UP001482231">
    <property type="component" value="Unassembled WGS sequence"/>
</dbReference>
<keyword evidence="3" id="KW-1185">Reference proteome</keyword>
<dbReference type="Pfam" id="PF01656">
    <property type="entry name" value="CbiA"/>
    <property type="match status" value="1"/>
</dbReference>
<dbReference type="InterPro" id="IPR048089">
    <property type="entry name" value="McdA"/>
</dbReference>
<dbReference type="PANTHER" id="PTHR13696">
    <property type="entry name" value="P-LOOP CONTAINING NUCLEOSIDE TRIPHOSPHATE HYDROLASE"/>
    <property type="match status" value="1"/>
</dbReference>
<feature type="domain" description="CobQ/CobB/MinD/ParA nucleotide binding" evidence="1">
    <location>
        <begin position="6"/>
        <end position="180"/>
    </location>
</feature>